<organism evidence="1 2">
    <name type="scientific">Paenibacillus aestuarii</name>
    <dbReference type="NCBI Taxonomy" id="516965"/>
    <lineage>
        <taxon>Bacteria</taxon>
        <taxon>Bacillati</taxon>
        <taxon>Bacillota</taxon>
        <taxon>Bacilli</taxon>
        <taxon>Bacillales</taxon>
        <taxon>Paenibacillaceae</taxon>
        <taxon>Paenibacillus</taxon>
    </lineage>
</organism>
<evidence type="ECO:0000313" key="1">
    <source>
        <dbReference type="EMBL" id="MFC5449119.1"/>
    </source>
</evidence>
<dbReference type="Proteomes" id="UP001596044">
    <property type="component" value="Unassembled WGS sequence"/>
</dbReference>
<evidence type="ECO:0000313" key="2">
    <source>
        <dbReference type="Proteomes" id="UP001596044"/>
    </source>
</evidence>
<sequence>MGFQDDAIEYSDETLSLLATNLKDNDVLYIFKQVFRFRSHGGFKKAYLPDWNTRRRRYDNAFTILEATKFIEKMEDGSSTPYFPTVRGKQLVVHLINEKELPKSDFDKITDKELEEIKKGGHENAG</sequence>
<dbReference type="EMBL" id="JBHSMJ010000017">
    <property type="protein sequence ID" value="MFC5449119.1"/>
    <property type="molecule type" value="Genomic_DNA"/>
</dbReference>
<proteinExistence type="predicted"/>
<dbReference type="RefSeq" id="WP_377524745.1">
    <property type="nucleotide sequence ID" value="NZ_JBHSMJ010000017.1"/>
</dbReference>
<evidence type="ECO:0008006" key="3">
    <source>
        <dbReference type="Google" id="ProtNLM"/>
    </source>
</evidence>
<name>A0ABW0K7A6_9BACL</name>
<comment type="caution">
    <text evidence="1">The sequence shown here is derived from an EMBL/GenBank/DDBJ whole genome shotgun (WGS) entry which is preliminary data.</text>
</comment>
<protein>
    <recommendedName>
        <fullName evidence="3">Antirepressor protein C-terminal domain-containing protein</fullName>
    </recommendedName>
</protein>
<gene>
    <name evidence="1" type="ORF">ACFPOG_12675</name>
</gene>
<reference evidence="2" key="1">
    <citation type="journal article" date="2019" name="Int. J. Syst. Evol. Microbiol.">
        <title>The Global Catalogue of Microorganisms (GCM) 10K type strain sequencing project: providing services to taxonomists for standard genome sequencing and annotation.</title>
        <authorList>
            <consortium name="The Broad Institute Genomics Platform"/>
            <consortium name="The Broad Institute Genome Sequencing Center for Infectious Disease"/>
            <person name="Wu L."/>
            <person name="Ma J."/>
        </authorList>
    </citation>
    <scope>NUCLEOTIDE SEQUENCE [LARGE SCALE GENOMIC DNA]</scope>
    <source>
        <strain evidence="2">KACC 11904</strain>
    </source>
</reference>
<keyword evidence="2" id="KW-1185">Reference proteome</keyword>
<accession>A0ABW0K7A6</accession>